<name>A0A0A9I1X7_ARUDO</name>
<dbReference type="AlphaFoldDB" id="A0A0A9I1X7"/>
<protein>
    <submittedName>
        <fullName evidence="1">Uncharacterized protein</fullName>
    </submittedName>
</protein>
<dbReference type="EMBL" id="GBRH01158743">
    <property type="protein sequence ID" value="JAE39153.1"/>
    <property type="molecule type" value="Transcribed_RNA"/>
</dbReference>
<organism evidence="1">
    <name type="scientific">Arundo donax</name>
    <name type="common">Giant reed</name>
    <name type="synonym">Donax arundinaceus</name>
    <dbReference type="NCBI Taxonomy" id="35708"/>
    <lineage>
        <taxon>Eukaryota</taxon>
        <taxon>Viridiplantae</taxon>
        <taxon>Streptophyta</taxon>
        <taxon>Embryophyta</taxon>
        <taxon>Tracheophyta</taxon>
        <taxon>Spermatophyta</taxon>
        <taxon>Magnoliopsida</taxon>
        <taxon>Liliopsida</taxon>
        <taxon>Poales</taxon>
        <taxon>Poaceae</taxon>
        <taxon>PACMAD clade</taxon>
        <taxon>Arundinoideae</taxon>
        <taxon>Arundineae</taxon>
        <taxon>Arundo</taxon>
    </lineage>
</organism>
<reference evidence="1" key="2">
    <citation type="journal article" date="2015" name="Data Brief">
        <title>Shoot transcriptome of the giant reed, Arundo donax.</title>
        <authorList>
            <person name="Barrero R.A."/>
            <person name="Guerrero F.D."/>
            <person name="Moolhuijzen P."/>
            <person name="Goolsby J.A."/>
            <person name="Tidwell J."/>
            <person name="Bellgard S.E."/>
            <person name="Bellgard M.I."/>
        </authorList>
    </citation>
    <scope>NUCLEOTIDE SEQUENCE</scope>
    <source>
        <tissue evidence="1">Shoot tissue taken approximately 20 cm above the soil surface</tissue>
    </source>
</reference>
<evidence type="ECO:0000313" key="1">
    <source>
        <dbReference type="EMBL" id="JAE39153.1"/>
    </source>
</evidence>
<sequence length="52" mass="5678">MLIVMNDESDCTVLSHVTCTIRLGQQGQGEHLAVMLRSLLLIALVRIAVMSP</sequence>
<reference evidence="1" key="1">
    <citation type="submission" date="2014-09" db="EMBL/GenBank/DDBJ databases">
        <authorList>
            <person name="Magalhaes I.L.F."/>
            <person name="Oliveira U."/>
            <person name="Santos F.R."/>
            <person name="Vidigal T.H.D.A."/>
            <person name="Brescovit A.D."/>
            <person name="Santos A.J."/>
        </authorList>
    </citation>
    <scope>NUCLEOTIDE SEQUENCE</scope>
    <source>
        <tissue evidence="1">Shoot tissue taken approximately 20 cm above the soil surface</tissue>
    </source>
</reference>
<proteinExistence type="predicted"/>
<accession>A0A0A9I1X7</accession>